<dbReference type="InterPro" id="IPR000587">
    <property type="entry name" value="Creatinase_N"/>
</dbReference>
<dbReference type="InterPro" id="IPR036005">
    <property type="entry name" value="Creatinase/aminopeptidase-like"/>
</dbReference>
<keyword evidence="7" id="KW-0031">Aminopeptidase</keyword>
<dbReference type="GO" id="GO:0004177">
    <property type="term" value="F:aminopeptidase activity"/>
    <property type="evidence" value="ECO:0007669"/>
    <property type="project" value="UniProtKB-KW"/>
</dbReference>
<gene>
    <name evidence="7" type="ORF">M0813_13897</name>
</gene>
<dbReference type="EMBL" id="JAOAOG010000040">
    <property type="protein sequence ID" value="KAJ6252688.1"/>
    <property type="molecule type" value="Genomic_DNA"/>
</dbReference>
<dbReference type="InterPro" id="IPR032416">
    <property type="entry name" value="Peptidase_M24_C"/>
</dbReference>
<dbReference type="SUPFAM" id="SSF53092">
    <property type="entry name" value="Creatinase/prolidase N-terminal domain"/>
    <property type="match status" value="1"/>
</dbReference>
<sequence length="603" mass="69707">MLQELRSKFEELGISAIIVKNSDPHNSEYTPKHYHRRSFISNFTGSNGTALVTKDKAFLWTDSRYFLQAGMQLSSDWKLMKMGTDLSLTKWCAENMQKESVIGIDGVTTSIGEYNNLKESLIQNEITLKILESNPIDELWGEKRPPLELTPVFEHPLEIAGETIDSKLIRIREQMEKKQAESFLISNVSEICWTLNVRGSDVKNNPVVISYLLITQHEVFFFVNKERLKESVLEKLENSKIQILPYDPKSVLEILEQQFKLGKVWIDDSLSSFFINKLNDDPNLIKGKSPIQEMKAIKNEKEIEGMKIAHRKDAVALIKFLYWFNNKMKNSKEEKLTEYQISEKLIQFRSQQENYLSESFDAIVGAGPNGAIIHYKPEEGESKVIENEMLLIDSGGQYLEGTTDITRTIHLGTPTEYEKKCFTAVLQGHIALASAIFPSTRMDPMVLDFYARQPLWNLGIDYKHGTGHGIGCCLCVHEYPPRITSRHLSDNKIMPGMFVSNEPGFYAEGLFGIRIENIILCKTTLPTMENKLHKETYHKEYQTFETVSLVPFQRDLIDEKMLTQYEKKWINDYYQKIKKEIIPLLKEKEIIQYLEKETEFFEL</sequence>
<dbReference type="Gene3D" id="3.90.230.10">
    <property type="entry name" value="Creatinase/methionine aminopeptidase superfamily"/>
    <property type="match status" value="1"/>
</dbReference>
<dbReference type="Pfam" id="PF16189">
    <property type="entry name" value="Creatinase_N_2"/>
    <property type="match status" value="1"/>
</dbReference>
<evidence type="ECO:0000259" key="4">
    <source>
        <dbReference type="Pfam" id="PF00557"/>
    </source>
</evidence>
<evidence type="ECO:0000259" key="5">
    <source>
        <dbReference type="Pfam" id="PF01321"/>
    </source>
</evidence>
<comment type="caution">
    <text evidence="7">The sequence shown here is derived from an EMBL/GenBank/DDBJ whole genome shotgun (WGS) entry which is preliminary data.</text>
</comment>
<evidence type="ECO:0000256" key="2">
    <source>
        <dbReference type="ARBA" id="ARBA00022723"/>
    </source>
</evidence>
<dbReference type="PANTHER" id="PTHR43763:SF6">
    <property type="entry name" value="XAA-PRO AMINOPEPTIDASE 1"/>
    <property type="match status" value="1"/>
</dbReference>
<protein>
    <submittedName>
        <fullName evidence="7">Xaa-pro aminopeptidase 1</fullName>
    </submittedName>
</protein>
<organism evidence="7 8">
    <name type="scientific">Anaeramoeba flamelloides</name>
    <dbReference type="NCBI Taxonomy" id="1746091"/>
    <lineage>
        <taxon>Eukaryota</taxon>
        <taxon>Metamonada</taxon>
        <taxon>Anaeramoebidae</taxon>
        <taxon>Anaeramoeba</taxon>
    </lineage>
</organism>
<reference evidence="7" key="1">
    <citation type="submission" date="2022-08" db="EMBL/GenBank/DDBJ databases">
        <title>Novel sulfate-reducing endosymbionts in the free-living metamonad Anaeramoeba.</title>
        <authorList>
            <person name="Jerlstrom-Hultqvist J."/>
            <person name="Cepicka I."/>
            <person name="Gallot-Lavallee L."/>
            <person name="Salas-Leiva D."/>
            <person name="Curtis B.A."/>
            <person name="Zahonova K."/>
            <person name="Pipaliya S."/>
            <person name="Dacks J."/>
            <person name="Roger A.J."/>
        </authorList>
    </citation>
    <scope>NUCLEOTIDE SEQUENCE</scope>
    <source>
        <strain evidence="7">Schooner1</strain>
    </source>
</reference>
<keyword evidence="2" id="KW-0479">Metal-binding</keyword>
<keyword evidence="7" id="KW-0645">Protease</keyword>
<evidence type="ECO:0000313" key="8">
    <source>
        <dbReference type="Proteomes" id="UP001150062"/>
    </source>
</evidence>
<dbReference type="Gene3D" id="3.40.350.10">
    <property type="entry name" value="Creatinase/prolidase N-terminal domain"/>
    <property type="match status" value="2"/>
</dbReference>
<evidence type="ECO:0000313" key="7">
    <source>
        <dbReference type="EMBL" id="KAJ6252688.1"/>
    </source>
</evidence>
<feature type="domain" description="Peptidase M24 C-terminal" evidence="6">
    <location>
        <begin position="541"/>
        <end position="599"/>
    </location>
</feature>
<proteinExistence type="inferred from homology"/>
<dbReference type="PANTHER" id="PTHR43763">
    <property type="entry name" value="XAA-PRO AMINOPEPTIDASE 1"/>
    <property type="match status" value="1"/>
</dbReference>
<dbReference type="InterPro" id="IPR029149">
    <property type="entry name" value="Creatin/AminoP/Spt16_N"/>
</dbReference>
<dbReference type="SUPFAM" id="SSF55920">
    <property type="entry name" value="Creatinase/aminopeptidase"/>
    <property type="match status" value="1"/>
</dbReference>
<evidence type="ECO:0000256" key="1">
    <source>
        <dbReference type="ARBA" id="ARBA00008766"/>
    </source>
</evidence>
<evidence type="ECO:0000256" key="3">
    <source>
        <dbReference type="ARBA" id="ARBA00022801"/>
    </source>
</evidence>
<evidence type="ECO:0000259" key="6">
    <source>
        <dbReference type="Pfam" id="PF16188"/>
    </source>
</evidence>
<dbReference type="Pfam" id="PF16188">
    <property type="entry name" value="Peptidase_M24_C"/>
    <property type="match status" value="1"/>
</dbReference>
<dbReference type="Proteomes" id="UP001150062">
    <property type="component" value="Unassembled WGS sequence"/>
</dbReference>
<dbReference type="InterPro" id="IPR000994">
    <property type="entry name" value="Pept_M24"/>
</dbReference>
<accession>A0ABQ8Z793</accession>
<name>A0ABQ8Z793_9EUKA</name>
<dbReference type="InterPro" id="IPR050422">
    <property type="entry name" value="X-Pro_aminopeptidase_P"/>
</dbReference>
<dbReference type="Pfam" id="PF00557">
    <property type="entry name" value="Peptidase_M24"/>
    <property type="match status" value="1"/>
</dbReference>
<feature type="domain" description="Creatinase N-terminal" evidence="5">
    <location>
        <begin position="2"/>
        <end position="123"/>
    </location>
</feature>
<dbReference type="InterPro" id="IPR033740">
    <property type="entry name" value="Pept_M24B"/>
</dbReference>
<comment type="similarity">
    <text evidence="1">Belongs to the peptidase M24B family.</text>
</comment>
<keyword evidence="8" id="KW-1185">Reference proteome</keyword>
<dbReference type="Pfam" id="PF01321">
    <property type="entry name" value="Creatinase_N"/>
    <property type="match status" value="1"/>
</dbReference>
<feature type="domain" description="Peptidase M24" evidence="4">
    <location>
        <begin position="304"/>
        <end position="522"/>
    </location>
</feature>
<dbReference type="CDD" id="cd01085">
    <property type="entry name" value="APP"/>
    <property type="match status" value="1"/>
</dbReference>
<keyword evidence="3" id="KW-0378">Hydrolase</keyword>